<evidence type="ECO:0000313" key="2">
    <source>
        <dbReference type="Proteomes" id="UP000285970"/>
    </source>
</evidence>
<gene>
    <name evidence="1" type="ORF">D8Y23_01410</name>
</gene>
<proteinExistence type="predicted"/>
<dbReference type="AlphaFoldDB" id="A0A3S3P756"/>
<protein>
    <submittedName>
        <fullName evidence="1">Uncharacterized protein</fullName>
    </submittedName>
</protein>
<accession>A0A3S3P756</accession>
<comment type="caution">
    <text evidence="1">The sequence shown here is derived from an EMBL/GenBank/DDBJ whole genome shotgun (WGS) entry which is preliminary data.</text>
</comment>
<dbReference type="EMBL" id="RBZY01000003">
    <property type="protein sequence ID" value="RWR22868.1"/>
    <property type="molecule type" value="Genomic_DNA"/>
</dbReference>
<reference evidence="1 2" key="1">
    <citation type="journal article" date="2018" name="Front. Microbiol.">
        <title>Novel Insights Into Bacterial Dimethylsulfoniopropionate Catabolism in the East China Sea.</title>
        <authorList>
            <person name="Liu J."/>
            <person name="Liu J."/>
            <person name="Zhang S.H."/>
            <person name="Liang J."/>
            <person name="Lin H."/>
            <person name="Song D."/>
            <person name="Yang G.P."/>
            <person name="Todd J.D."/>
            <person name="Zhang X.H."/>
        </authorList>
    </citation>
    <scope>NUCLEOTIDE SEQUENCE [LARGE SCALE GENOMIC DNA]</scope>
    <source>
        <strain evidence="1 2">ZYFD042</strain>
    </source>
</reference>
<sequence>MRSGALVGAARELERVTTAFRASLPGREESFYAPRRIEMAKVLVAAESTISDTDDLDYSLLWWIASTSAHGSLSAVQQLAQPGEPGQASLYPDAESVGAFAVRAAHLLNAAHASWNVYRQSSG</sequence>
<name>A0A3S3P756_9MICO</name>
<evidence type="ECO:0000313" key="1">
    <source>
        <dbReference type="EMBL" id="RWR22868.1"/>
    </source>
</evidence>
<dbReference type="Proteomes" id="UP000285970">
    <property type="component" value="Unassembled WGS sequence"/>
</dbReference>
<organism evidence="1 2">
    <name type="scientific">Microbacterium enclense</name>
    <dbReference type="NCBI Taxonomy" id="993073"/>
    <lineage>
        <taxon>Bacteria</taxon>
        <taxon>Bacillati</taxon>
        <taxon>Actinomycetota</taxon>
        <taxon>Actinomycetes</taxon>
        <taxon>Micrococcales</taxon>
        <taxon>Microbacteriaceae</taxon>
        <taxon>Microbacterium</taxon>
    </lineage>
</organism>